<dbReference type="SUPFAM" id="SSF51735">
    <property type="entry name" value="NAD(P)-binding Rossmann-fold domains"/>
    <property type="match status" value="1"/>
</dbReference>
<dbReference type="GO" id="GO:0016491">
    <property type="term" value="F:oxidoreductase activity"/>
    <property type="evidence" value="ECO:0007669"/>
    <property type="project" value="UniProtKB-KW"/>
</dbReference>
<gene>
    <name evidence="3" type="ORF">A9Q84_16580</name>
</gene>
<dbReference type="PANTHER" id="PTHR43401:SF2">
    <property type="entry name" value="L-THREONINE 3-DEHYDROGENASE"/>
    <property type="match status" value="1"/>
</dbReference>
<dbReference type="InterPro" id="IPR013154">
    <property type="entry name" value="ADH-like_N"/>
</dbReference>
<dbReference type="Pfam" id="PF08240">
    <property type="entry name" value="ADH_N"/>
    <property type="match status" value="1"/>
</dbReference>
<dbReference type="Gene3D" id="3.90.180.10">
    <property type="entry name" value="Medium-chain alcohol dehydrogenases, catalytic domain"/>
    <property type="match status" value="1"/>
</dbReference>
<evidence type="ECO:0000259" key="2">
    <source>
        <dbReference type="Pfam" id="PF08240"/>
    </source>
</evidence>
<dbReference type="Proteomes" id="UP000196531">
    <property type="component" value="Unassembled WGS sequence"/>
</dbReference>
<dbReference type="CDD" id="cd05188">
    <property type="entry name" value="MDR"/>
    <property type="match status" value="1"/>
</dbReference>
<dbReference type="InterPro" id="IPR036291">
    <property type="entry name" value="NAD(P)-bd_dom_sf"/>
</dbReference>
<dbReference type="SUPFAM" id="SSF50129">
    <property type="entry name" value="GroES-like"/>
    <property type="match status" value="1"/>
</dbReference>
<protein>
    <recommendedName>
        <fullName evidence="2">Alcohol dehydrogenase-like N-terminal domain-containing protein</fullName>
    </recommendedName>
</protein>
<dbReference type="EMBL" id="MAAO01000008">
    <property type="protein sequence ID" value="OUR95448.1"/>
    <property type="molecule type" value="Genomic_DNA"/>
</dbReference>
<feature type="domain" description="Alcohol dehydrogenase-like N-terminal" evidence="2">
    <location>
        <begin position="26"/>
        <end position="129"/>
    </location>
</feature>
<reference evidence="4" key="1">
    <citation type="journal article" date="2017" name="Proc. Natl. Acad. Sci. U.S.A.">
        <title>Simulation of Deepwater Horizon oil plume reveals substrate specialization within a complex community of hydrocarbon-degraders.</title>
        <authorList>
            <person name="Hu P."/>
            <person name="Dubinsky E.A."/>
            <person name="Probst A.J."/>
            <person name="Wang J."/>
            <person name="Sieber C.M.K."/>
            <person name="Tom L.M."/>
            <person name="Gardinali P."/>
            <person name="Banfield J.F."/>
            <person name="Atlas R.M."/>
            <person name="Andersen G.L."/>
        </authorList>
    </citation>
    <scope>NUCLEOTIDE SEQUENCE [LARGE SCALE GENOMIC DNA]</scope>
</reference>
<name>A0A1Y5F4E3_9BACT</name>
<comment type="caution">
    <text evidence="3">The sequence shown here is derived from an EMBL/GenBank/DDBJ whole genome shotgun (WGS) entry which is preliminary data.</text>
</comment>
<evidence type="ECO:0000313" key="3">
    <source>
        <dbReference type="EMBL" id="OUR95448.1"/>
    </source>
</evidence>
<evidence type="ECO:0000256" key="1">
    <source>
        <dbReference type="ARBA" id="ARBA00023002"/>
    </source>
</evidence>
<keyword evidence="1" id="KW-0560">Oxidoreductase</keyword>
<dbReference type="AlphaFoldDB" id="A0A1Y5F4E3"/>
<dbReference type="Gene3D" id="3.40.50.720">
    <property type="entry name" value="NAD(P)-binding Rossmann-like Domain"/>
    <property type="match status" value="1"/>
</dbReference>
<dbReference type="InterPro" id="IPR050129">
    <property type="entry name" value="Zn_alcohol_dh"/>
</dbReference>
<dbReference type="PANTHER" id="PTHR43401">
    <property type="entry name" value="L-THREONINE 3-DEHYDROGENASE"/>
    <property type="match status" value="1"/>
</dbReference>
<accession>A0A1Y5F4E3</accession>
<organism evidence="3 4">
    <name type="scientific">Halobacteriovorax marinus</name>
    <dbReference type="NCBI Taxonomy" id="97084"/>
    <lineage>
        <taxon>Bacteria</taxon>
        <taxon>Pseudomonadati</taxon>
        <taxon>Bdellovibrionota</taxon>
        <taxon>Bacteriovoracia</taxon>
        <taxon>Bacteriovoracales</taxon>
        <taxon>Halobacteriovoraceae</taxon>
        <taxon>Halobacteriovorax</taxon>
    </lineage>
</organism>
<evidence type="ECO:0000313" key="4">
    <source>
        <dbReference type="Proteomes" id="UP000196531"/>
    </source>
</evidence>
<sequence length="337" mass="37680">MKTFEWLFKDKKISKIEITLPALSVGEVLIKVVKVGICGSDLFALESVDQYEELRLGHEWVGEVENSLSDNYKVGDLVTSSAFIGCGECSLCLVEKSNFCQNGFALGGKDFGMLRSKAILPANQLLKVDNFSLNEIVLLEVAAVAEEAVSQILRLGLEKRHRVLVFGGGPVGLLTSLKLKEEGYDYTLIEKDNFRIKMARDLEVNIQALGMALLDDKKKFDYIIDASGNGNKQSGFWKYAKVFISTSSVCLIVGKYIGTSEIHSNLFAMNNLTIKWMRGMPKETLARTRDFWIDKFSHISSKMITHEFNFSDVSKAFDLALARDNCMKIIINVNVND</sequence>
<dbReference type="InterPro" id="IPR011032">
    <property type="entry name" value="GroES-like_sf"/>
</dbReference>
<proteinExistence type="predicted"/>